<sequence length="78" mass="8686">MRTFEITIVCRSSEALPQDTVRQIAAYCSLRFLTCLTETTNRLTFVGKAEASAVRTFAEIMLSVQGVQSVRIECVPIN</sequence>
<protein>
    <submittedName>
        <fullName evidence="1">Uncharacterized protein</fullName>
    </submittedName>
</protein>
<proteinExistence type="predicted"/>
<dbReference type="EMBL" id="FCNZ02000019">
    <property type="protein sequence ID" value="SAL70984.1"/>
    <property type="molecule type" value="Genomic_DNA"/>
</dbReference>
<gene>
    <name evidence="1" type="ORF">AWB66_04480</name>
    <name evidence="2" type="ORF">AWB66_04577</name>
</gene>
<name>A0A158JPZ2_9BURK</name>
<dbReference type="EMBL" id="FCNZ02000019">
    <property type="protein sequence ID" value="SAL71690.1"/>
    <property type="molecule type" value="Genomic_DNA"/>
</dbReference>
<keyword evidence="3" id="KW-1185">Reference proteome</keyword>
<dbReference type="AlphaFoldDB" id="A0A158JPZ2"/>
<evidence type="ECO:0000313" key="3">
    <source>
        <dbReference type="Proteomes" id="UP000054717"/>
    </source>
</evidence>
<evidence type="ECO:0000313" key="2">
    <source>
        <dbReference type="EMBL" id="SAL71690.1"/>
    </source>
</evidence>
<dbReference type="Proteomes" id="UP000054717">
    <property type="component" value="Unassembled WGS sequence"/>
</dbReference>
<accession>A0A158JPZ2</accession>
<evidence type="ECO:0000313" key="1">
    <source>
        <dbReference type="EMBL" id="SAL70984.1"/>
    </source>
</evidence>
<reference evidence="1 3" key="1">
    <citation type="submission" date="2016-01" db="EMBL/GenBank/DDBJ databases">
        <authorList>
            <person name="Oliw E.H."/>
        </authorList>
    </citation>
    <scope>NUCLEOTIDE SEQUENCE [LARGE SCALE GENOMIC DNA]</scope>
    <source>
        <strain evidence="1">LMG 22936</strain>
    </source>
</reference>
<organism evidence="1 3">
    <name type="scientific">Caballeronia telluris</name>
    <dbReference type="NCBI Taxonomy" id="326475"/>
    <lineage>
        <taxon>Bacteria</taxon>
        <taxon>Pseudomonadati</taxon>
        <taxon>Pseudomonadota</taxon>
        <taxon>Betaproteobacteria</taxon>
        <taxon>Burkholderiales</taxon>
        <taxon>Burkholderiaceae</taxon>
        <taxon>Caballeronia</taxon>
    </lineage>
</organism>